<dbReference type="EMBL" id="CAJEWN010000245">
    <property type="protein sequence ID" value="CAD2174937.1"/>
    <property type="molecule type" value="Genomic_DNA"/>
</dbReference>
<protein>
    <submittedName>
        <fullName evidence="1">Uncharacterized protein</fullName>
    </submittedName>
</protein>
<proteinExistence type="predicted"/>
<evidence type="ECO:0000313" key="1">
    <source>
        <dbReference type="EMBL" id="CAD2174937.1"/>
    </source>
</evidence>
<dbReference type="Proteomes" id="UP000580250">
    <property type="component" value="Unassembled WGS sequence"/>
</dbReference>
<comment type="caution">
    <text evidence="1">The sequence shown here is derived from an EMBL/GenBank/DDBJ whole genome shotgun (WGS) entry which is preliminary data.</text>
</comment>
<reference evidence="1 2" key="1">
    <citation type="submission" date="2020-08" db="EMBL/GenBank/DDBJ databases">
        <authorList>
            <person name="Koutsovoulos G."/>
            <person name="Danchin GJ E."/>
        </authorList>
    </citation>
    <scope>NUCLEOTIDE SEQUENCE [LARGE SCALE GENOMIC DNA]</scope>
</reference>
<accession>A0A6V7VJ36</accession>
<dbReference type="AlphaFoldDB" id="A0A6V7VJ36"/>
<gene>
    <name evidence="1" type="ORF">MENT_LOCUS26634</name>
</gene>
<organism evidence="1 2">
    <name type="scientific">Meloidogyne enterolobii</name>
    <name type="common">Root-knot nematode worm</name>
    <name type="synonym">Meloidogyne mayaguensis</name>
    <dbReference type="NCBI Taxonomy" id="390850"/>
    <lineage>
        <taxon>Eukaryota</taxon>
        <taxon>Metazoa</taxon>
        <taxon>Ecdysozoa</taxon>
        <taxon>Nematoda</taxon>
        <taxon>Chromadorea</taxon>
        <taxon>Rhabditida</taxon>
        <taxon>Tylenchina</taxon>
        <taxon>Tylenchomorpha</taxon>
        <taxon>Tylenchoidea</taxon>
        <taxon>Meloidogynidae</taxon>
        <taxon>Meloidogyninae</taxon>
        <taxon>Meloidogyne</taxon>
    </lineage>
</organism>
<name>A0A6V7VJ36_MELEN</name>
<evidence type="ECO:0000313" key="2">
    <source>
        <dbReference type="Proteomes" id="UP000580250"/>
    </source>
</evidence>
<sequence length="44" mass="4943">MQPESAFWVMRLTIICNFSYPRDYTIGLSSKVSVSGYPAPKTSI</sequence>